<name>A0A9P6RT33_9FUNG</name>
<comment type="caution">
    <text evidence="2">The sequence shown here is derived from an EMBL/GenBank/DDBJ whole genome shotgun (WGS) entry which is preliminary data.</text>
</comment>
<dbReference type="InterPro" id="IPR028043">
    <property type="entry name" value="PAAT-like"/>
</dbReference>
<dbReference type="Pfam" id="PF14958">
    <property type="entry name" value="PAAT-like"/>
    <property type="match status" value="1"/>
</dbReference>
<protein>
    <submittedName>
        <fullName evidence="2">Uncharacterized protein</fullName>
    </submittedName>
</protein>
<dbReference type="EMBL" id="JAAAIP010000150">
    <property type="protein sequence ID" value="KAG0324416.1"/>
    <property type="molecule type" value="Genomic_DNA"/>
</dbReference>
<evidence type="ECO:0000313" key="2">
    <source>
        <dbReference type="EMBL" id="KAG0324416.1"/>
    </source>
</evidence>
<proteinExistence type="predicted"/>
<dbReference type="OrthoDB" id="2425928at2759"/>
<feature type="compositionally biased region" description="Low complexity" evidence="1">
    <location>
        <begin position="357"/>
        <end position="368"/>
    </location>
</feature>
<dbReference type="PROSITE" id="PS51257">
    <property type="entry name" value="PROKAR_LIPOPROTEIN"/>
    <property type="match status" value="1"/>
</dbReference>
<accession>A0A9P6RT33</accession>
<evidence type="ECO:0000256" key="1">
    <source>
        <dbReference type="SAM" id="MobiDB-lite"/>
    </source>
</evidence>
<keyword evidence="3" id="KW-1185">Reference proteome</keyword>
<dbReference type="PANTHER" id="PTHR14787:SF1">
    <property type="entry name" value="ATPASE PAAT"/>
    <property type="match status" value="1"/>
</dbReference>
<organism evidence="2 3">
    <name type="scientific">Dissophora globulifera</name>
    <dbReference type="NCBI Taxonomy" id="979702"/>
    <lineage>
        <taxon>Eukaryota</taxon>
        <taxon>Fungi</taxon>
        <taxon>Fungi incertae sedis</taxon>
        <taxon>Mucoromycota</taxon>
        <taxon>Mortierellomycotina</taxon>
        <taxon>Mortierellomycetes</taxon>
        <taxon>Mortierellales</taxon>
        <taxon>Mortierellaceae</taxon>
        <taxon>Dissophora</taxon>
    </lineage>
</organism>
<feature type="region of interest" description="Disordered" evidence="1">
    <location>
        <begin position="353"/>
        <end position="394"/>
    </location>
</feature>
<reference evidence="2" key="1">
    <citation type="journal article" date="2020" name="Fungal Divers.">
        <title>Resolving the Mortierellaceae phylogeny through synthesis of multi-gene phylogenetics and phylogenomics.</title>
        <authorList>
            <person name="Vandepol N."/>
            <person name="Liber J."/>
            <person name="Desiro A."/>
            <person name="Na H."/>
            <person name="Kennedy M."/>
            <person name="Barry K."/>
            <person name="Grigoriev I.V."/>
            <person name="Miller A.N."/>
            <person name="O'Donnell K."/>
            <person name="Stajich J.E."/>
            <person name="Bonito G."/>
        </authorList>
    </citation>
    <scope>NUCLEOTIDE SEQUENCE</scope>
    <source>
        <strain evidence="2">REB-010B</strain>
    </source>
</reference>
<dbReference type="AlphaFoldDB" id="A0A9P6RT33"/>
<dbReference type="Proteomes" id="UP000738325">
    <property type="component" value="Unassembled WGS sequence"/>
</dbReference>
<gene>
    <name evidence="2" type="ORF">BGZ99_001884</name>
</gene>
<evidence type="ECO:0000313" key="3">
    <source>
        <dbReference type="Proteomes" id="UP000738325"/>
    </source>
</evidence>
<sequence length="441" mass="47180">MAFRFYTNTCISANPLSAACLSSHKLGPSTDWDAANDNPVRFAQPSLDNSFWTPGTSPAFASQITTTATATNDNHHHQPTDPSNPCSSSCTETCQHIRNAIRVFAPNNPTILFSSPQAATSLGARKQGGGGGSTDLIFACTGITIVSSSWTVEVYSQGEYVGTFRGEPTSTLSTGTAELYKIYVDQESLPQKTRAILVKFFIPKKSRNVLVAPSEAFVLHWLVIHGSQQPSQTSSSSSSSSQSTLATATASIAPADLISIISQQQQLPSLPTALSSTGSTIDLEKVREMMGQVQLDSLPQGAKDLMRVMQMQAMSRAMGQNSAALVDRPASLGSTAMGISDLATSSMMPLFPPRPHTLSLATETSSASRPTEPEPSTLESGPLEAVNSLPSTTTPTYVTRAELAQLETRIMDTIDRRLKDLEDRIVDRILSLHRKPAVDGE</sequence>
<dbReference type="PANTHER" id="PTHR14787">
    <property type="entry name" value="C10ORF188 FAMILY MEMBER"/>
    <property type="match status" value="1"/>
</dbReference>